<dbReference type="Pfam" id="PF07687">
    <property type="entry name" value="M20_dimer"/>
    <property type="match status" value="1"/>
</dbReference>
<evidence type="ECO:0000256" key="1">
    <source>
        <dbReference type="ARBA" id="ARBA00001941"/>
    </source>
</evidence>
<evidence type="ECO:0000313" key="16">
    <source>
        <dbReference type="Proteomes" id="UP000749471"/>
    </source>
</evidence>
<evidence type="ECO:0000256" key="13">
    <source>
        <dbReference type="ARBA" id="ARBA00051301"/>
    </source>
</evidence>
<comment type="cofactor">
    <cofactor evidence="1">
        <name>Co(2+)</name>
        <dbReference type="ChEBI" id="CHEBI:48828"/>
    </cofactor>
</comment>
<name>A0ABS6E1X4_9FIRM</name>
<dbReference type="PANTHER" id="PTHR43808:SF8">
    <property type="entry name" value="PEPTIDASE M20 DIMERISATION DOMAIN-CONTAINING PROTEIN"/>
    <property type="match status" value="1"/>
</dbReference>
<gene>
    <name evidence="15" type="ORF">KQI42_02735</name>
</gene>
<dbReference type="NCBIfam" id="TIGR01910">
    <property type="entry name" value="DapE-ArgE"/>
    <property type="match status" value="1"/>
</dbReference>
<evidence type="ECO:0000313" key="15">
    <source>
        <dbReference type="EMBL" id="MBU5436907.1"/>
    </source>
</evidence>
<keyword evidence="10" id="KW-0220">Diaminopimelate biosynthesis</keyword>
<dbReference type="EMBL" id="JAHLPM010000002">
    <property type="protein sequence ID" value="MBU5436907.1"/>
    <property type="molecule type" value="Genomic_DNA"/>
</dbReference>
<dbReference type="InterPro" id="IPR001261">
    <property type="entry name" value="ArgE/DapE_CS"/>
</dbReference>
<dbReference type="PROSITE" id="PS00759">
    <property type="entry name" value="ARGE_DAPE_CPG2_2"/>
    <property type="match status" value="1"/>
</dbReference>
<keyword evidence="8" id="KW-0378">Hydrolase</keyword>
<comment type="pathway">
    <text evidence="3">Amino-acid biosynthesis; L-lysine biosynthesis via DAP pathway; LL-2,6-diaminopimelate from (S)-tetrahydrodipicolinate (succinylase route): step 3/3.</text>
</comment>
<feature type="domain" description="Peptidase M20 dimerisation" evidence="14">
    <location>
        <begin position="183"/>
        <end position="283"/>
    </location>
</feature>
<dbReference type="CDD" id="cd08659">
    <property type="entry name" value="M20_ArgE_DapE-like"/>
    <property type="match status" value="1"/>
</dbReference>
<evidence type="ECO:0000256" key="3">
    <source>
        <dbReference type="ARBA" id="ARBA00005130"/>
    </source>
</evidence>
<dbReference type="InterPro" id="IPR002933">
    <property type="entry name" value="Peptidase_M20"/>
</dbReference>
<dbReference type="Pfam" id="PF01546">
    <property type="entry name" value="Peptidase_M20"/>
    <property type="match status" value="1"/>
</dbReference>
<evidence type="ECO:0000256" key="5">
    <source>
        <dbReference type="ARBA" id="ARBA00011921"/>
    </source>
</evidence>
<dbReference type="InterPro" id="IPR011650">
    <property type="entry name" value="Peptidase_M20_dimer"/>
</dbReference>
<dbReference type="PANTHER" id="PTHR43808">
    <property type="entry name" value="ACETYLORNITHINE DEACETYLASE"/>
    <property type="match status" value="1"/>
</dbReference>
<dbReference type="InterPro" id="IPR050072">
    <property type="entry name" value="Peptidase_M20A"/>
</dbReference>
<dbReference type="Proteomes" id="UP000749471">
    <property type="component" value="Unassembled WGS sequence"/>
</dbReference>
<evidence type="ECO:0000256" key="10">
    <source>
        <dbReference type="ARBA" id="ARBA00022915"/>
    </source>
</evidence>
<evidence type="ECO:0000256" key="7">
    <source>
        <dbReference type="ARBA" id="ARBA00022605"/>
    </source>
</evidence>
<protein>
    <recommendedName>
        <fullName evidence="6">Probable succinyl-diaminopimelate desuccinylase</fullName>
        <ecNumber evidence="5">3.5.1.18</ecNumber>
    </recommendedName>
</protein>
<comment type="similarity">
    <text evidence="4">Belongs to the peptidase M20A family.</text>
</comment>
<organism evidence="15 16">
    <name type="scientific">Tissierella simiarum</name>
    <dbReference type="NCBI Taxonomy" id="2841534"/>
    <lineage>
        <taxon>Bacteria</taxon>
        <taxon>Bacillati</taxon>
        <taxon>Bacillota</taxon>
        <taxon>Tissierellia</taxon>
        <taxon>Tissierellales</taxon>
        <taxon>Tissierellaceae</taxon>
        <taxon>Tissierella</taxon>
    </lineage>
</organism>
<evidence type="ECO:0000256" key="2">
    <source>
        <dbReference type="ARBA" id="ARBA00001947"/>
    </source>
</evidence>
<dbReference type="EC" id="3.5.1.18" evidence="5"/>
<dbReference type="PROSITE" id="PS00758">
    <property type="entry name" value="ARGE_DAPE_CPG2_1"/>
    <property type="match status" value="1"/>
</dbReference>
<evidence type="ECO:0000256" key="4">
    <source>
        <dbReference type="ARBA" id="ARBA00006247"/>
    </source>
</evidence>
<dbReference type="RefSeq" id="WP_216516499.1">
    <property type="nucleotide sequence ID" value="NZ_JAHLPM010000002.1"/>
</dbReference>
<accession>A0ABS6E1X4</accession>
<comment type="caution">
    <text evidence="15">The sequence shown here is derived from an EMBL/GenBank/DDBJ whole genome shotgun (WGS) entry which is preliminary data.</text>
</comment>
<evidence type="ECO:0000259" key="14">
    <source>
        <dbReference type="Pfam" id="PF07687"/>
    </source>
</evidence>
<keyword evidence="11" id="KW-0457">Lysine biosynthesis</keyword>
<sequence length="386" mass="43257">MGNHIRNDFLNEDKATLILKKLVKTNSTNPLGNEMDMVKAILDYFPKDVDYHILDHGNNRGSLVINIPGKGKDSLAFIGHIDTVPVSDESSWDYPPFEGLIEEGYLYGRGSSDMKGGVTSMILTALYFIENHITPSVNLKFLFTADEESGGIGITSLREEGYLDGVSVIFIAEPSDEKIGLCEKGALWLQIFATGKESHGSKPELGVNAVENLIDFIYKLKKIVDLEKQHPLLGRATFAITQLKGGVKTNITPSKAEATLDIRTVPGMDHEDIMDKAFRIADEMEELNPQLKLNIVIENNRPAISTKKEEQFVKDIIKTYEELDYPVDFKGINFYTDASQVIPFYNVPFVILGPGEEKMAHQKNERIEIQSVVRMAKFYISHILNQ</sequence>
<evidence type="ECO:0000256" key="9">
    <source>
        <dbReference type="ARBA" id="ARBA00022833"/>
    </source>
</evidence>
<dbReference type="InterPro" id="IPR010182">
    <property type="entry name" value="ArgE/DapE"/>
</dbReference>
<keyword evidence="16" id="KW-1185">Reference proteome</keyword>
<keyword evidence="12" id="KW-0170">Cobalt</keyword>
<comment type="catalytic activity">
    <reaction evidence="13">
        <text>N-succinyl-(2S,6S)-2,6-diaminopimelate + H2O = (2S,6S)-2,6-diaminopimelate + succinate</text>
        <dbReference type="Rhea" id="RHEA:22608"/>
        <dbReference type="ChEBI" id="CHEBI:15377"/>
        <dbReference type="ChEBI" id="CHEBI:30031"/>
        <dbReference type="ChEBI" id="CHEBI:57609"/>
        <dbReference type="ChEBI" id="CHEBI:58087"/>
        <dbReference type="EC" id="3.5.1.18"/>
    </reaction>
</comment>
<evidence type="ECO:0000256" key="8">
    <source>
        <dbReference type="ARBA" id="ARBA00022801"/>
    </source>
</evidence>
<proteinExistence type="inferred from homology"/>
<evidence type="ECO:0000256" key="11">
    <source>
        <dbReference type="ARBA" id="ARBA00023154"/>
    </source>
</evidence>
<keyword evidence="7" id="KW-0028">Amino-acid biosynthesis</keyword>
<comment type="cofactor">
    <cofactor evidence="2">
        <name>Zn(2+)</name>
        <dbReference type="ChEBI" id="CHEBI:29105"/>
    </cofactor>
</comment>
<evidence type="ECO:0000256" key="6">
    <source>
        <dbReference type="ARBA" id="ARBA00016853"/>
    </source>
</evidence>
<keyword evidence="9" id="KW-0862">Zinc</keyword>
<reference evidence="15 16" key="1">
    <citation type="submission" date="2021-06" db="EMBL/GenBank/DDBJ databases">
        <authorList>
            <person name="Sun Q."/>
            <person name="Li D."/>
        </authorList>
    </citation>
    <scope>NUCLEOTIDE SEQUENCE [LARGE SCALE GENOMIC DNA]</scope>
    <source>
        <strain evidence="15 16">MSJ-40</strain>
    </source>
</reference>
<evidence type="ECO:0000256" key="12">
    <source>
        <dbReference type="ARBA" id="ARBA00023285"/>
    </source>
</evidence>